<evidence type="ECO:0008006" key="4">
    <source>
        <dbReference type="Google" id="ProtNLM"/>
    </source>
</evidence>
<organism evidence="2 3">
    <name type="scientific">Nocardioides aquaticus</name>
    <dbReference type="NCBI Taxonomy" id="160826"/>
    <lineage>
        <taxon>Bacteria</taxon>
        <taxon>Bacillati</taxon>
        <taxon>Actinomycetota</taxon>
        <taxon>Actinomycetes</taxon>
        <taxon>Propionibacteriales</taxon>
        <taxon>Nocardioidaceae</taxon>
        <taxon>Nocardioides</taxon>
    </lineage>
</organism>
<keyword evidence="3" id="KW-1185">Reference proteome</keyword>
<protein>
    <recommendedName>
        <fullName evidence="4">Histidine kinase</fullName>
    </recommendedName>
</protein>
<feature type="compositionally biased region" description="Basic and acidic residues" evidence="1">
    <location>
        <begin position="32"/>
        <end position="58"/>
    </location>
</feature>
<name>A0ABX8EJS2_9ACTN</name>
<gene>
    <name evidence="2" type="ORF">ENKNEFLB_03121</name>
</gene>
<evidence type="ECO:0000313" key="2">
    <source>
        <dbReference type="EMBL" id="QVT80721.1"/>
    </source>
</evidence>
<feature type="region of interest" description="Disordered" evidence="1">
    <location>
        <begin position="32"/>
        <end position="69"/>
    </location>
</feature>
<dbReference type="EMBL" id="CP075371">
    <property type="protein sequence ID" value="QVT80721.1"/>
    <property type="molecule type" value="Genomic_DNA"/>
</dbReference>
<sequence length="69" mass="7329">MMATVLTVAGVLFVLACATAFLVLVAQDLRTGRRDQVEPPGPDARRSRAAHEQSEAQRRINRGGAVGGL</sequence>
<proteinExistence type="predicted"/>
<evidence type="ECO:0000313" key="3">
    <source>
        <dbReference type="Proteomes" id="UP000679307"/>
    </source>
</evidence>
<evidence type="ECO:0000256" key="1">
    <source>
        <dbReference type="SAM" id="MobiDB-lite"/>
    </source>
</evidence>
<dbReference type="RefSeq" id="WP_214056224.1">
    <property type="nucleotide sequence ID" value="NZ_BAAAHS010000164.1"/>
</dbReference>
<accession>A0ABX8EJS2</accession>
<reference evidence="2 3" key="1">
    <citation type="submission" date="2021-05" db="EMBL/GenBank/DDBJ databases">
        <title>Complete genome of Nocardioides aquaticus KCTC 9944T isolated from meromictic and hypersaline Ekho Lake, Antarctica.</title>
        <authorList>
            <person name="Hwang K."/>
            <person name="Kim K.M."/>
            <person name="Choe H."/>
        </authorList>
    </citation>
    <scope>NUCLEOTIDE SEQUENCE [LARGE SCALE GENOMIC DNA]</scope>
    <source>
        <strain evidence="2 3">KCTC 9944</strain>
    </source>
</reference>
<dbReference type="Proteomes" id="UP000679307">
    <property type="component" value="Chromosome"/>
</dbReference>